<organism evidence="1 2">
    <name type="scientific">Smallanthus sonchifolius</name>
    <dbReference type="NCBI Taxonomy" id="185202"/>
    <lineage>
        <taxon>Eukaryota</taxon>
        <taxon>Viridiplantae</taxon>
        <taxon>Streptophyta</taxon>
        <taxon>Embryophyta</taxon>
        <taxon>Tracheophyta</taxon>
        <taxon>Spermatophyta</taxon>
        <taxon>Magnoliopsida</taxon>
        <taxon>eudicotyledons</taxon>
        <taxon>Gunneridae</taxon>
        <taxon>Pentapetalae</taxon>
        <taxon>asterids</taxon>
        <taxon>campanulids</taxon>
        <taxon>Asterales</taxon>
        <taxon>Asteraceae</taxon>
        <taxon>Asteroideae</taxon>
        <taxon>Heliantheae alliance</taxon>
        <taxon>Millerieae</taxon>
        <taxon>Smallanthus</taxon>
    </lineage>
</organism>
<evidence type="ECO:0000313" key="1">
    <source>
        <dbReference type="EMBL" id="KAI3704429.1"/>
    </source>
</evidence>
<sequence>MDRRERRRKGRNDVGLKLSIDREKAGTTQRRQERRWRRMKLSIDGEKVGTTLESTQGNDGGIHTATSELPDSKQTSTDTNVNNLTGDSNPSSTDIPVDDSADHLKANVTDNPPESRDSVEPSDIITEPAGPSLSRCGCTGKVERFSIYVF</sequence>
<name>A0ACB9A2J7_9ASTR</name>
<proteinExistence type="predicted"/>
<keyword evidence="2" id="KW-1185">Reference proteome</keyword>
<dbReference type="Proteomes" id="UP001056120">
    <property type="component" value="Linkage Group LG25"/>
</dbReference>
<gene>
    <name evidence="1" type="ORF">L1987_74649</name>
</gene>
<reference evidence="2" key="1">
    <citation type="journal article" date="2022" name="Mol. Ecol. Resour.">
        <title>The genomes of chicory, endive, great burdock and yacon provide insights into Asteraceae palaeo-polyploidization history and plant inulin production.</title>
        <authorList>
            <person name="Fan W."/>
            <person name="Wang S."/>
            <person name="Wang H."/>
            <person name="Wang A."/>
            <person name="Jiang F."/>
            <person name="Liu H."/>
            <person name="Zhao H."/>
            <person name="Xu D."/>
            <person name="Zhang Y."/>
        </authorList>
    </citation>
    <scope>NUCLEOTIDE SEQUENCE [LARGE SCALE GENOMIC DNA]</scope>
    <source>
        <strain evidence="2">cv. Yunnan</strain>
    </source>
</reference>
<comment type="caution">
    <text evidence="1">The sequence shown here is derived from an EMBL/GenBank/DDBJ whole genome shotgun (WGS) entry which is preliminary data.</text>
</comment>
<accession>A0ACB9A2J7</accession>
<dbReference type="EMBL" id="CM042042">
    <property type="protein sequence ID" value="KAI3704429.1"/>
    <property type="molecule type" value="Genomic_DNA"/>
</dbReference>
<protein>
    <submittedName>
        <fullName evidence="1">Uncharacterized protein</fullName>
    </submittedName>
</protein>
<evidence type="ECO:0000313" key="2">
    <source>
        <dbReference type="Proteomes" id="UP001056120"/>
    </source>
</evidence>
<reference evidence="1 2" key="2">
    <citation type="journal article" date="2022" name="Mol. Ecol. Resour.">
        <title>The genomes of chicory, endive, great burdock and yacon provide insights into Asteraceae paleo-polyploidization history and plant inulin production.</title>
        <authorList>
            <person name="Fan W."/>
            <person name="Wang S."/>
            <person name="Wang H."/>
            <person name="Wang A."/>
            <person name="Jiang F."/>
            <person name="Liu H."/>
            <person name="Zhao H."/>
            <person name="Xu D."/>
            <person name="Zhang Y."/>
        </authorList>
    </citation>
    <scope>NUCLEOTIDE SEQUENCE [LARGE SCALE GENOMIC DNA]</scope>
    <source>
        <strain evidence="2">cv. Yunnan</strain>
        <tissue evidence="1">Leaves</tissue>
    </source>
</reference>